<protein>
    <recommendedName>
        <fullName evidence="4">Cellulosomal protein</fullName>
    </recommendedName>
</protein>
<reference evidence="2 3" key="1">
    <citation type="submission" date="2014-02" db="EMBL/GenBank/DDBJ databases">
        <title>The small core and large imbalanced accessory genome model reveals a collaborative survival strategy of Sorangium cellulosum strains in nature.</title>
        <authorList>
            <person name="Han K."/>
            <person name="Peng R."/>
            <person name="Blom J."/>
            <person name="Li Y.-Z."/>
        </authorList>
    </citation>
    <scope>NUCLEOTIDE SEQUENCE [LARGE SCALE GENOMIC DNA]</scope>
    <source>
        <strain evidence="2 3">So0008-312</strain>
    </source>
</reference>
<dbReference type="AlphaFoldDB" id="A0A150QNN6"/>
<comment type="caution">
    <text evidence="2">The sequence shown here is derived from an EMBL/GenBank/DDBJ whole genome shotgun (WGS) entry which is preliminary data.</text>
</comment>
<evidence type="ECO:0000256" key="1">
    <source>
        <dbReference type="SAM" id="MobiDB-lite"/>
    </source>
</evidence>
<sequence>MLATAALQGCGESAPDNDASGGATAGTGTAGGGAGGRDAGGGDTGGAGTGGDDDAKEEPDYAAAFPQDRVPRLDITITPENWQAMRDDMTELVGAFGEGGPGGPGAGPPEELFAACEGLAVDDACTAQLFGNELAGTCAEFSGDRLFCMPMGGAGGPGGPGGGDVDLIDGTPVYVECDVASEDGVWRHVGIRFKGNSSLAMSWSQGISKLPLRLSFDKFEDEHPEIKDQRFHGFKNLSLSNGTMDPSLLREKLATEIFGKAGVPVPATAFYRVFIDHGDGPTYFGLYTGVELPSDKVFLRTQFGNDEGNLYKPDGAGATWAAWEPDTLGKENNEDEADFSDAQALFDALHEDRADAAAWRAGLEARFDVEGFLRWLAVNTVIQDWDQYGRMPHNYYLYADTKRDGQLRWIPWDHSFALSTGGLGGPGMSLSLEEITDDWPLIRFLLDDPVYAETYRGFVARTAQVEYEAVAAEQRFREAHALIAPYVVGPEGEIEGHTFVESEASFNEALDALIAHATARQQDVATFLGQ</sequence>
<dbReference type="InterPro" id="IPR014867">
    <property type="entry name" value="Spore_coat_CotH_CotH2/3/7"/>
</dbReference>
<dbReference type="EMBL" id="JEMA01000459">
    <property type="protein sequence ID" value="KYF69603.1"/>
    <property type="molecule type" value="Genomic_DNA"/>
</dbReference>
<evidence type="ECO:0000313" key="2">
    <source>
        <dbReference type="EMBL" id="KYF69603.1"/>
    </source>
</evidence>
<name>A0A150QNN6_SORCE</name>
<evidence type="ECO:0008006" key="4">
    <source>
        <dbReference type="Google" id="ProtNLM"/>
    </source>
</evidence>
<gene>
    <name evidence="2" type="ORF">BE15_36195</name>
</gene>
<dbReference type="PANTHER" id="PTHR40050">
    <property type="entry name" value="INNER SPORE COAT PROTEIN H"/>
    <property type="match status" value="1"/>
</dbReference>
<organism evidence="2 3">
    <name type="scientific">Sorangium cellulosum</name>
    <name type="common">Polyangium cellulosum</name>
    <dbReference type="NCBI Taxonomy" id="56"/>
    <lineage>
        <taxon>Bacteria</taxon>
        <taxon>Pseudomonadati</taxon>
        <taxon>Myxococcota</taxon>
        <taxon>Polyangia</taxon>
        <taxon>Polyangiales</taxon>
        <taxon>Polyangiaceae</taxon>
        <taxon>Sorangium</taxon>
    </lineage>
</organism>
<dbReference type="Proteomes" id="UP000075260">
    <property type="component" value="Unassembled WGS sequence"/>
</dbReference>
<dbReference type="PANTHER" id="PTHR40050:SF1">
    <property type="entry name" value="INNER SPORE COAT PROTEIN H"/>
    <property type="match status" value="1"/>
</dbReference>
<proteinExistence type="predicted"/>
<feature type="region of interest" description="Disordered" evidence="1">
    <location>
        <begin position="1"/>
        <end position="63"/>
    </location>
</feature>
<feature type="compositionally biased region" description="Gly residues" evidence="1">
    <location>
        <begin position="23"/>
        <end position="50"/>
    </location>
</feature>
<dbReference type="Pfam" id="PF08757">
    <property type="entry name" value="CotH"/>
    <property type="match status" value="1"/>
</dbReference>
<evidence type="ECO:0000313" key="3">
    <source>
        <dbReference type="Proteomes" id="UP000075260"/>
    </source>
</evidence>
<accession>A0A150QNN6</accession>